<proteinExistence type="predicted"/>
<evidence type="ECO:0000259" key="6">
    <source>
        <dbReference type="Pfam" id="PF23121"/>
    </source>
</evidence>
<dbReference type="Pfam" id="PF23121">
    <property type="entry name" value="SPOC_AIPP2"/>
    <property type="match status" value="1"/>
</dbReference>
<evidence type="ECO:0000313" key="8">
    <source>
        <dbReference type="Proteomes" id="UP000015453"/>
    </source>
</evidence>
<dbReference type="PANTHER" id="PTHR33304">
    <property type="match status" value="1"/>
</dbReference>
<dbReference type="GO" id="GO:0140566">
    <property type="term" value="F:histone reader activity"/>
    <property type="evidence" value="ECO:0007669"/>
    <property type="project" value="InterPro"/>
</dbReference>
<evidence type="ECO:0000256" key="1">
    <source>
        <dbReference type="ARBA" id="ARBA00022723"/>
    </source>
</evidence>
<keyword evidence="4" id="KW-0805">Transcription regulation</keyword>
<sequence>MPYIYMPFMRIAARYAVTSVSPQQLPLAAVVKTVSTCVEAAGSSSSRQRYFSWEKRVVGGKTKYLPVKEALRLSCVDAAPPSKLTLHSRELDRSSNSRTAPLLSSCQDLVSPSKAPRQKSLRIPGGSLQESKAYAPASSVLWMGSFFVEGLNLRMEARPPSEVLQKICDLSSKIPQVLRFQQVPCEEIWNQFFRDCDVDARDVGLYFFPAEESRVCYSSLVNALASKKLALRNAASSSDVELCVFTSKLLPENLQREGWKGKCFLWGVFHRPVRVNELSFR</sequence>
<dbReference type="InterPro" id="IPR049914">
    <property type="entry name" value="PHD1-3/5-6"/>
</dbReference>
<evidence type="ECO:0000256" key="4">
    <source>
        <dbReference type="ARBA" id="ARBA00023015"/>
    </source>
</evidence>
<accession>S8CK29</accession>
<dbReference type="Proteomes" id="UP000015453">
    <property type="component" value="Unassembled WGS sequence"/>
</dbReference>
<name>S8CK29_9LAMI</name>
<organism evidence="7 8">
    <name type="scientific">Genlisea aurea</name>
    <dbReference type="NCBI Taxonomy" id="192259"/>
    <lineage>
        <taxon>Eukaryota</taxon>
        <taxon>Viridiplantae</taxon>
        <taxon>Streptophyta</taxon>
        <taxon>Embryophyta</taxon>
        <taxon>Tracheophyta</taxon>
        <taxon>Spermatophyta</taxon>
        <taxon>Magnoliopsida</taxon>
        <taxon>eudicotyledons</taxon>
        <taxon>Gunneridae</taxon>
        <taxon>Pentapetalae</taxon>
        <taxon>asterids</taxon>
        <taxon>lamiids</taxon>
        <taxon>Lamiales</taxon>
        <taxon>Lentibulariaceae</taxon>
        <taxon>Genlisea</taxon>
    </lineage>
</organism>
<dbReference type="EMBL" id="AUSU01003332">
    <property type="protein sequence ID" value="EPS67045.1"/>
    <property type="molecule type" value="Genomic_DNA"/>
</dbReference>
<protein>
    <recommendedName>
        <fullName evidence="6">AIPP2-like SPOC-like domain-containing protein</fullName>
    </recommendedName>
</protein>
<keyword evidence="2" id="KW-0863">Zinc-finger</keyword>
<evidence type="ECO:0000313" key="7">
    <source>
        <dbReference type="EMBL" id="EPS67045.1"/>
    </source>
</evidence>
<comment type="caution">
    <text evidence="7">The sequence shown here is derived from an EMBL/GenBank/DDBJ whole genome shotgun (WGS) entry which is preliminary data.</text>
</comment>
<dbReference type="PANTHER" id="PTHR33304:SF36">
    <property type="entry name" value="GB|AAF26970.1-RELATED"/>
    <property type="match status" value="1"/>
</dbReference>
<keyword evidence="8" id="KW-1185">Reference proteome</keyword>
<dbReference type="InterPro" id="IPR056280">
    <property type="entry name" value="AIPP2-like_SPOC"/>
</dbReference>
<dbReference type="OrthoDB" id="651601at2759"/>
<keyword evidence="5" id="KW-0804">Transcription</keyword>
<gene>
    <name evidence="7" type="ORF">M569_07731</name>
</gene>
<dbReference type="GO" id="GO:0034244">
    <property type="term" value="P:negative regulation of transcription elongation by RNA polymerase II"/>
    <property type="evidence" value="ECO:0007669"/>
    <property type="project" value="InterPro"/>
</dbReference>
<dbReference type="GO" id="GO:0008270">
    <property type="term" value="F:zinc ion binding"/>
    <property type="evidence" value="ECO:0007669"/>
    <property type="project" value="UniProtKB-KW"/>
</dbReference>
<feature type="domain" description="AIPP2-like SPOC-like" evidence="6">
    <location>
        <begin position="142"/>
        <end position="269"/>
    </location>
</feature>
<evidence type="ECO:0000256" key="3">
    <source>
        <dbReference type="ARBA" id="ARBA00022833"/>
    </source>
</evidence>
<evidence type="ECO:0000256" key="2">
    <source>
        <dbReference type="ARBA" id="ARBA00022771"/>
    </source>
</evidence>
<reference evidence="7 8" key="1">
    <citation type="journal article" date="2013" name="BMC Genomics">
        <title>The miniature genome of a carnivorous plant Genlisea aurea contains a low number of genes and short non-coding sequences.</title>
        <authorList>
            <person name="Leushkin E.V."/>
            <person name="Sutormin R.A."/>
            <person name="Nabieva E.R."/>
            <person name="Penin A.A."/>
            <person name="Kondrashov A.S."/>
            <person name="Logacheva M.D."/>
        </authorList>
    </citation>
    <scope>NUCLEOTIDE SEQUENCE [LARGE SCALE GENOMIC DNA]</scope>
</reference>
<evidence type="ECO:0000256" key="5">
    <source>
        <dbReference type="ARBA" id="ARBA00023163"/>
    </source>
</evidence>
<keyword evidence="3" id="KW-0862">Zinc</keyword>
<keyword evidence="1" id="KW-0479">Metal-binding</keyword>
<dbReference type="AlphaFoldDB" id="S8CK29"/>